<comment type="caution">
    <text evidence="2">The sequence shown here is derived from an EMBL/GenBank/DDBJ whole genome shotgun (WGS) entry which is preliminary data.</text>
</comment>
<evidence type="ECO:0000313" key="2">
    <source>
        <dbReference type="EMBL" id="MBA0829690.1"/>
    </source>
</evidence>
<reference evidence="2 3" key="1">
    <citation type="journal article" date="2019" name="Genome Biol. Evol.">
        <title>Insights into the evolution of the New World diploid cottons (Gossypium, subgenus Houzingenia) based on genome sequencing.</title>
        <authorList>
            <person name="Grover C.E."/>
            <person name="Arick M.A. 2nd"/>
            <person name="Thrash A."/>
            <person name="Conover J.L."/>
            <person name="Sanders W.S."/>
            <person name="Peterson D.G."/>
            <person name="Frelichowski J.E."/>
            <person name="Scheffler J.A."/>
            <person name="Scheffler B.E."/>
            <person name="Wendel J.F."/>
        </authorList>
    </citation>
    <scope>NUCLEOTIDE SEQUENCE [LARGE SCALE GENOMIC DNA]</scope>
    <source>
        <strain evidence="2">6</strain>
        <tissue evidence="2">Leaf</tissue>
    </source>
</reference>
<dbReference type="Pfam" id="PF14111">
    <property type="entry name" value="DUF4283"/>
    <property type="match status" value="1"/>
</dbReference>
<keyword evidence="3" id="KW-1185">Reference proteome</keyword>
<gene>
    <name evidence="2" type="ORF">Goarm_014280</name>
</gene>
<name>A0A7J9J5K3_9ROSI</name>
<feature type="domain" description="DUF4283" evidence="1">
    <location>
        <begin position="9"/>
        <end position="61"/>
    </location>
</feature>
<protein>
    <recommendedName>
        <fullName evidence="1">DUF4283 domain-containing protein</fullName>
    </recommendedName>
</protein>
<organism evidence="2 3">
    <name type="scientific">Gossypium armourianum</name>
    <dbReference type="NCBI Taxonomy" id="34283"/>
    <lineage>
        <taxon>Eukaryota</taxon>
        <taxon>Viridiplantae</taxon>
        <taxon>Streptophyta</taxon>
        <taxon>Embryophyta</taxon>
        <taxon>Tracheophyta</taxon>
        <taxon>Spermatophyta</taxon>
        <taxon>Magnoliopsida</taxon>
        <taxon>eudicotyledons</taxon>
        <taxon>Gunneridae</taxon>
        <taxon>Pentapetalae</taxon>
        <taxon>rosids</taxon>
        <taxon>malvids</taxon>
        <taxon>Malvales</taxon>
        <taxon>Malvaceae</taxon>
        <taxon>Malvoideae</taxon>
        <taxon>Gossypium</taxon>
    </lineage>
</organism>
<dbReference type="Gene3D" id="3.60.10.10">
    <property type="entry name" value="Endonuclease/exonuclease/phosphatase"/>
    <property type="match status" value="1"/>
</dbReference>
<dbReference type="InterPro" id="IPR036691">
    <property type="entry name" value="Endo/exonu/phosph_ase_sf"/>
</dbReference>
<accession>A0A7J9J5K3</accession>
<proteinExistence type="predicted"/>
<evidence type="ECO:0000313" key="3">
    <source>
        <dbReference type="Proteomes" id="UP000593575"/>
    </source>
</evidence>
<dbReference type="AlphaFoldDB" id="A0A7J9J5K3"/>
<dbReference type="SUPFAM" id="SSF56219">
    <property type="entry name" value="DNase I-like"/>
    <property type="match status" value="1"/>
</dbReference>
<evidence type="ECO:0000259" key="1">
    <source>
        <dbReference type="Pfam" id="PF14111"/>
    </source>
</evidence>
<dbReference type="InterPro" id="IPR025558">
    <property type="entry name" value="DUF4283"/>
</dbReference>
<dbReference type="Proteomes" id="UP000593575">
    <property type="component" value="Unassembled WGS sequence"/>
</dbReference>
<sequence length="225" mass="25645">MIERELSYEHYFVGTFLTSSIVNFQAMKSTLANVWHPIGGVSISDIGNERFLFRFYYEVDFWALIHDLLIGFMSETVAQQLGCFIGVSNKEDSIEVMGTLLQVPNSSRSAGLAKQGSNMEVIRHKCSFQSGFDVKLDGRSRDTEGKTWRCTGFYSAPEKSQREASWNLLRALDDCSHIPWLVIDDFNEILYSSEKKGGLPRRELQMTKFWETLSNCTFIDLGYVG</sequence>
<dbReference type="EMBL" id="JABFAE010000006">
    <property type="protein sequence ID" value="MBA0829690.1"/>
    <property type="molecule type" value="Genomic_DNA"/>
</dbReference>